<protein>
    <recommendedName>
        <fullName evidence="2">Transposase Tc1-like domain-containing protein</fullName>
    </recommendedName>
</protein>
<reference evidence="3 4" key="1">
    <citation type="journal article" date="2019" name="Sci. Rep.">
        <title>Orb-weaving spider Araneus ventricosus genome elucidates the spidroin gene catalogue.</title>
        <authorList>
            <person name="Kono N."/>
            <person name="Nakamura H."/>
            <person name="Ohtoshi R."/>
            <person name="Moran D.A.P."/>
            <person name="Shinohara A."/>
            <person name="Yoshida Y."/>
            <person name="Fujiwara M."/>
            <person name="Mori M."/>
            <person name="Tomita M."/>
            <person name="Arakawa K."/>
        </authorList>
    </citation>
    <scope>NUCLEOTIDE SEQUENCE [LARGE SCALE GENOMIC DNA]</scope>
</reference>
<dbReference type="EMBL" id="BGPR01000682">
    <property type="protein sequence ID" value="GBM31384.1"/>
    <property type="molecule type" value="Genomic_DNA"/>
</dbReference>
<evidence type="ECO:0000313" key="4">
    <source>
        <dbReference type="Proteomes" id="UP000499080"/>
    </source>
</evidence>
<keyword evidence="4" id="KW-1185">Reference proteome</keyword>
<comment type="subcellular location">
    <subcellularLocation>
        <location evidence="1">Nucleus</location>
    </subcellularLocation>
</comment>
<dbReference type="Proteomes" id="UP000499080">
    <property type="component" value="Unassembled WGS sequence"/>
</dbReference>
<dbReference type="GO" id="GO:0003677">
    <property type="term" value="F:DNA binding"/>
    <property type="evidence" value="ECO:0007669"/>
    <property type="project" value="InterPro"/>
</dbReference>
<dbReference type="GO" id="GO:0006313">
    <property type="term" value="P:DNA transposition"/>
    <property type="evidence" value="ECO:0007669"/>
    <property type="project" value="InterPro"/>
</dbReference>
<dbReference type="InterPro" id="IPR002492">
    <property type="entry name" value="Transposase_Tc1-like"/>
</dbReference>
<organism evidence="3 4">
    <name type="scientific">Araneus ventricosus</name>
    <name type="common">Orbweaver spider</name>
    <name type="synonym">Epeira ventricosa</name>
    <dbReference type="NCBI Taxonomy" id="182803"/>
    <lineage>
        <taxon>Eukaryota</taxon>
        <taxon>Metazoa</taxon>
        <taxon>Ecdysozoa</taxon>
        <taxon>Arthropoda</taxon>
        <taxon>Chelicerata</taxon>
        <taxon>Arachnida</taxon>
        <taxon>Araneae</taxon>
        <taxon>Araneomorphae</taxon>
        <taxon>Entelegynae</taxon>
        <taxon>Araneoidea</taxon>
        <taxon>Araneidae</taxon>
        <taxon>Araneus</taxon>
    </lineage>
</organism>
<sequence length="100" mass="11356">MGSYWETRGRTKSEMSRWLNASPSVVHRLWQKYLTTDSASRRVSKGRPTATTSADERYLSLCARRNRTANPTQLISTLASATGRLVSRSTVRRRLHECGL</sequence>
<dbReference type="AlphaFoldDB" id="A0A4Y2EU01"/>
<comment type="caution">
    <text evidence="3">The sequence shown here is derived from an EMBL/GenBank/DDBJ whole genome shotgun (WGS) entry which is preliminary data.</text>
</comment>
<evidence type="ECO:0000313" key="3">
    <source>
        <dbReference type="EMBL" id="GBM31384.1"/>
    </source>
</evidence>
<dbReference type="Pfam" id="PF01498">
    <property type="entry name" value="HTH_Tnp_Tc3_2"/>
    <property type="match status" value="1"/>
</dbReference>
<evidence type="ECO:0000256" key="1">
    <source>
        <dbReference type="ARBA" id="ARBA00004123"/>
    </source>
</evidence>
<gene>
    <name evidence="3" type="ORF">AVEN_99604_1</name>
</gene>
<dbReference type="GO" id="GO:0015074">
    <property type="term" value="P:DNA integration"/>
    <property type="evidence" value="ECO:0007669"/>
    <property type="project" value="InterPro"/>
</dbReference>
<dbReference type="GO" id="GO:0005634">
    <property type="term" value="C:nucleus"/>
    <property type="evidence" value="ECO:0007669"/>
    <property type="project" value="UniProtKB-SubCell"/>
</dbReference>
<dbReference type="SUPFAM" id="SSF46689">
    <property type="entry name" value="Homeodomain-like"/>
    <property type="match status" value="1"/>
</dbReference>
<proteinExistence type="predicted"/>
<accession>A0A4Y2EU01</accession>
<feature type="domain" description="Transposase Tc1-like" evidence="2">
    <location>
        <begin position="57"/>
        <end position="100"/>
    </location>
</feature>
<dbReference type="OrthoDB" id="9996331at2759"/>
<dbReference type="InterPro" id="IPR009057">
    <property type="entry name" value="Homeodomain-like_sf"/>
</dbReference>
<name>A0A4Y2EU01_ARAVE</name>
<evidence type="ECO:0000259" key="2">
    <source>
        <dbReference type="Pfam" id="PF01498"/>
    </source>
</evidence>